<organism evidence="3 4">
    <name type="scientific">Phytophthora aleatoria</name>
    <dbReference type="NCBI Taxonomy" id="2496075"/>
    <lineage>
        <taxon>Eukaryota</taxon>
        <taxon>Sar</taxon>
        <taxon>Stramenopiles</taxon>
        <taxon>Oomycota</taxon>
        <taxon>Peronosporomycetes</taxon>
        <taxon>Peronosporales</taxon>
        <taxon>Peronosporaceae</taxon>
        <taxon>Phytophthora</taxon>
    </lineage>
</organism>
<evidence type="ECO:0000313" key="4">
    <source>
        <dbReference type="Proteomes" id="UP000709295"/>
    </source>
</evidence>
<feature type="region of interest" description="Disordered" evidence="2">
    <location>
        <begin position="70"/>
        <end position="90"/>
    </location>
</feature>
<dbReference type="SMART" id="SM00028">
    <property type="entry name" value="TPR"/>
    <property type="match status" value="3"/>
</dbReference>
<evidence type="ECO:0000256" key="2">
    <source>
        <dbReference type="SAM" id="MobiDB-lite"/>
    </source>
</evidence>
<dbReference type="AlphaFoldDB" id="A0A8J5M7Y0"/>
<feature type="region of interest" description="Disordered" evidence="2">
    <location>
        <begin position="158"/>
        <end position="194"/>
    </location>
</feature>
<sequence length="516" mass="58377">MSSASYAAWAKFDVEKELERVDQVEQREVQHKQQRKQLQAKESVETSATQAAQQSADILSAQAAVAALKAKKRVRKSRKEETNDDAETDRAEKLQTQAALFNQKHELLQQILENRRLGDRAEKKHAKPLFENALAAIKKLEALAPELLKAEQEQGKLLRKEPLETDQSEKSHECKHEDTEDHSCGSSCSHGEKKTMPVAPLPKANDLVAIITMFYKDVYTGIGTCDLEEGRLAASTEAFKEVLIRDDVHLTAWLKRGEAFERMNAPMLAMLHYNRITNLVSAVYAVVFVLCWSNTLLCQDSQHEKGKDYVERVRTQLLTQGDAANDSNTIQSAVSELTVGQTFKEVLEGIQRTFEVANVLAVENFFDYSTTKYQVVLGCVEVLRARPECSSANEDAVSPVLREIEISCHLNIASGCLEMQRNYMNGLSHCEQALRYDNNQVMTHFRMGQLYHALHNYEKALACFEKAKALVPNATDSQANKQRKQMLTTISKETDKCEFDRNQYDMAYLRTFLTAK</sequence>
<dbReference type="PROSITE" id="PS50005">
    <property type="entry name" value="TPR"/>
    <property type="match status" value="1"/>
</dbReference>
<keyword evidence="1" id="KW-0802">TPR repeat</keyword>
<dbReference type="InterPro" id="IPR050754">
    <property type="entry name" value="FKBP4/5/8-like"/>
</dbReference>
<dbReference type="Pfam" id="PF00515">
    <property type="entry name" value="TPR_1"/>
    <property type="match status" value="1"/>
</dbReference>
<dbReference type="PANTHER" id="PTHR46512">
    <property type="entry name" value="PEPTIDYLPROLYL ISOMERASE"/>
    <property type="match status" value="1"/>
</dbReference>
<evidence type="ECO:0000313" key="3">
    <source>
        <dbReference type="EMBL" id="KAG6973567.1"/>
    </source>
</evidence>
<name>A0A8J5M7Y0_9STRA</name>
<proteinExistence type="predicted"/>
<accession>A0A8J5M7Y0</accession>
<gene>
    <name evidence="3" type="ORF">JG688_00003451</name>
</gene>
<dbReference type="InterPro" id="IPR019734">
    <property type="entry name" value="TPR_rpt"/>
</dbReference>
<keyword evidence="4" id="KW-1185">Reference proteome</keyword>
<evidence type="ECO:0000256" key="1">
    <source>
        <dbReference type="PROSITE-ProRule" id="PRU00339"/>
    </source>
</evidence>
<comment type="caution">
    <text evidence="3">The sequence shown here is derived from an EMBL/GenBank/DDBJ whole genome shotgun (WGS) entry which is preliminary data.</text>
</comment>
<feature type="repeat" description="TPR" evidence="1">
    <location>
        <begin position="441"/>
        <end position="474"/>
    </location>
</feature>
<protein>
    <submittedName>
        <fullName evidence="3">Uncharacterized protein</fullName>
    </submittedName>
</protein>
<dbReference type="EMBL" id="JAENGY010000108">
    <property type="protein sequence ID" value="KAG6973567.1"/>
    <property type="molecule type" value="Genomic_DNA"/>
</dbReference>
<reference evidence="3" key="1">
    <citation type="submission" date="2021-01" db="EMBL/GenBank/DDBJ databases">
        <title>Phytophthora aleatoria, a newly-described species from Pinus radiata is distinct from Phytophthora cactorum isolates based on comparative genomics.</title>
        <authorList>
            <person name="Mcdougal R."/>
            <person name="Panda P."/>
            <person name="Williams N."/>
            <person name="Studholme D.J."/>
        </authorList>
    </citation>
    <scope>NUCLEOTIDE SEQUENCE</scope>
    <source>
        <strain evidence="3">NZFS 4037</strain>
    </source>
</reference>
<feature type="region of interest" description="Disordered" evidence="2">
    <location>
        <begin position="30"/>
        <end position="53"/>
    </location>
</feature>
<feature type="compositionally biased region" description="Basic and acidic residues" evidence="2">
    <location>
        <begin position="158"/>
        <end position="183"/>
    </location>
</feature>
<dbReference type="Proteomes" id="UP000709295">
    <property type="component" value="Unassembled WGS sequence"/>
</dbReference>